<organism evidence="1 2">
    <name type="scientific">Genlisea aurea</name>
    <dbReference type="NCBI Taxonomy" id="192259"/>
    <lineage>
        <taxon>Eukaryota</taxon>
        <taxon>Viridiplantae</taxon>
        <taxon>Streptophyta</taxon>
        <taxon>Embryophyta</taxon>
        <taxon>Tracheophyta</taxon>
        <taxon>Spermatophyta</taxon>
        <taxon>Magnoliopsida</taxon>
        <taxon>eudicotyledons</taxon>
        <taxon>Gunneridae</taxon>
        <taxon>Pentapetalae</taxon>
        <taxon>asterids</taxon>
        <taxon>lamiids</taxon>
        <taxon>Lamiales</taxon>
        <taxon>Lentibulariaceae</taxon>
        <taxon>Genlisea</taxon>
    </lineage>
</organism>
<proteinExistence type="predicted"/>
<dbReference type="EMBL" id="AUSU01008663">
    <property type="protein sequence ID" value="EPS59061.1"/>
    <property type="molecule type" value="Genomic_DNA"/>
</dbReference>
<sequence length="65" mass="7317">MNNFDWKIIEPPDVCQKCRWDRRTVSKLLPGVGLKHVIANAPDENCLDIIMAPQTLLSPGVTRSN</sequence>
<comment type="caution">
    <text evidence="1">The sequence shown here is derived from an EMBL/GenBank/DDBJ whole genome shotgun (WGS) entry which is preliminary data.</text>
</comment>
<dbReference type="Proteomes" id="UP000015453">
    <property type="component" value="Unassembled WGS sequence"/>
</dbReference>
<keyword evidence="2" id="KW-1185">Reference proteome</keyword>
<protein>
    <submittedName>
        <fullName evidence="1">Uncharacterized protein</fullName>
    </submittedName>
</protein>
<name>S8C3T4_9LAMI</name>
<gene>
    <name evidence="1" type="ORF">M569_15749</name>
</gene>
<accession>S8C3T4</accession>
<reference evidence="1 2" key="1">
    <citation type="journal article" date="2013" name="BMC Genomics">
        <title>The miniature genome of a carnivorous plant Genlisea aurea contains a low number of genes and short non-coding sequences.</title>
        <authorList>
            <person name="Leushkin E.V."/>
            <person name="Sutormin R.A."/>
            <person name="Nabieva E.R."/>
            <person name="Penin A.A."/>
            <person name="Kondrashov A.S."/>
            <person name="Logacheva M.D."/>
        </authorList>
    </citation>
    <scope>NUCLEOTIDE SEQUENCE [LARGE SCALE GENOMIC DNA]</scope>
</reference>
<evidence type="ECO:0000313" key="2">
    <source>
        <dbReference type="Proteomes" id="UP000015453"/>
    </source>
</evidence>
<evidence type="ECO:0000313" key="1">
    <source>
        <dbReference type="EMBL" id="EPS59061.1"/>
    </source>
</evidence>
<dbReference type="AlphaFoldDB" id="S8C3T4"/>